<name>A0ABC8XU95_9POAL</name>
<gene>
    <name evidence="2" type="ORF">URODEC1_LOCUS26333</name>
</gene>
<sequence>MSRPDRSDAHLSPEAEAAREAEVREYFDDAAPKRHTKPFRSDHSAVYADALVPDTSHPELDKFQDLEAHTERLVCEGGKAGEEFVETEYYKDLGGVGKQHHTTGTGYIRMDRDKGASFKLSEDPDAAERHASCKGNPATNEWIPSADTPCGACCFVSGVPAVRQAEQKRQLSLVPDHRIEFRQVLPPAK</sequence>
<dbReference type="AlphaFoldDB" id="A0ABC8XU95"/>
<reference evidence="2 3" key="2">
    <citation type="submission" date="2024-10" db="EMBL/GenBank/DDBJ databases">
        <authorList>
            <person name="Ryan C."/>
        </authorList>
    </citation>
    <scope>NUCLEOTIDE SEQUENCE [LARGE SCALE GENOMIC DNA]</scope>
</reference>
<protein>
    <submittedName>
        <fullName evidence="2">Uncharacterized protein</fullName>
    </submittedName>
</protein>
<dbReference type="EMBL" id="OZ075125">
    <property type="protein sequence ID" value="CAL4930284.1"/>
    <property type="molecule type" value="Genomic_DNA"/>
</dbReference>
<reference evidence="3" key="1">
    <citation type="submission" date="2024-06" db="EMBL/GenBank/DDBJ databases">
        <authorList>
            <person name="Ryan C."/>
        </authorList>
    </citation>
    <scope>NUCLEOTIDE SEQUENCE [LARGE SCALE GENOMIC DNA]</scope>
</reference>
<keyword evidence="3" id="KW-1185">Reference proteome</keyword>
<dbReference type="Proteomes" id="UP001497457">
    <property type="component" value="Chromosome 15b"/>
</dbReference>
<evidence type="ECO:0000256" key="1">
    <source>
        <dbReference type="SAM" id="MobiDB-lite"/>
    </source>
</evidence>
<dbReference type="PANTHER" id="PTHR34686:SF6">
    <property type="entry name" value="EXPRESSED PROTEIN"/>
    <property type="match status" value="1"/>
</dbReference>
<feature type="region of interest" description="Disordered" evidence="1">
    <location>
        <begin position="1"/>
        <end position="20"/>
    </location>
</feature>
<proteinExistence type="predicted"/>
<dbReference type="PANTHER" id="PTHR34686">
    <property type="entry name" value="MATERNAL EFFECT EMBRYO ARREST PROTEIN"/>
    <property type="match status" value="1"/>
</dbReference>
<accession>A0ABC8XU95</accession>
<evidence type="ECO:0000313" key="2">
    <source>
        <dbReference type="EMBL" id="CAL4930284.1"/>
    </source>
</evidence>
<organism evidence="2 3">
    <name type="scientific">Urochloa decumbens</name>
    <dbReference type="NCBI Taxonomy" id="240449"/>
    <lineage>
        <taxon>Eukaryota</taxon>
        <taxon>Viridiplantae</taxon>
        <taxon>Streptophyta</taxon>
        <taxon>Embryophyta</taxon>
        <taxon>Tracheophyta</taxon>
        <taxon>Spermatophyta</taxon>
        <taxon>Magnoliopsida</taxon>
        <taxon>Liliopsida</taxon>
        <taxon>Poales</taxon>
        <taxon>Poaceae</taxon>
        <taxon>PACMAD clade</taxon>
        <taxon>Panicoideae</taxon>
        <taxon>Panicodae</taxon>
        <taxon>Paniceae</taxon>
        <taxon>Melinidinae</taxon>
        <taxon>Urochloa</taxon>
    </lineage>
</organism>
<evidence type="ECO:0000313" key="3">
    <source>
        <dbReference type="Proteomes" id="UP001497457"/>
    </source>
</evidence>